<keyword evidence="4" id="KW-1185">Reference proteome</keyword>
<gene>
    <name evidence="2" type="ORF">BG846_00048</name>
    <name evidence="1" type="ORF">K701_27995</name>
</gene>
<name>A0A1Y2P4Y2_STRFR</name>
<protein>
    <submittedName>
        <fullName evidence="2">Uncharacterized protein</fullName>
    </submittedName>
</protein>
<evidence type="ECO:0000313" key="1">
    <source>
        <dbReference type="EMBL" id="KAF0646595.1"/>
    </source>
</evidence>
<evidence type="ECO:0000313" key="2">
    <source>
        <dbReference type="EMBL" id="OSY54279.1"/>
    </source>
</evidence>
<accession>A0A1Y2P4Y2</accession>
<dbReference type="Proteomes" id="UP000194318">
    <property type="component" value="Unassembled WGS sequence"/>
</dbReference>
<evidence type="ECO:0000313" key="3">
    <source>
        <dbReference type="Proteomes" id="UP000194318"/>
    </source>
</evidence>
<sequence length="90" mass="9657">MGTMLLALSYLSAAAVLLLYAAAVVVYSRHVRDRLRAERRATVTARLTAAVDQRDAAAARRARTAHSAVLAEAEHIVDTAYATQQEGGHP</sequence>
<reference evidence="1 4" key="1">
    <citation type="submission" date="2013-05" db="EMBL/GenBank/DDBJ databases">
        <title>Genome Sequence of Streptomyces fradiae.</title>
        <authorList>
            <person name="Kirby R."/>
        </authorList>
    </citation>
    <scope>NUCLEOTIDE SEQUENCE [LARGE SCALE GENOMIC DNA]</scope>
    <source>
        <strain evidence="1 4">ATCC 10745</strain>
    </source>
</reference>
<dbReference type="EMBL" id="ASYR01000050">
    <property type="protein sequence ID" value="KAF0646595.1"/>
    <property type="molecule type" value="Genomic_DNA"/>
</dbReference>
<reference evidence="2 3" key="2">
    <citation type="submission" date="2016-09" db="EMBL/GenBank/DDBJ databases">
        <title>Streptomyces fradiae DSM40063, a candidate organism with high potential of specific P450 cytochromes.</title>
        <authorList>
            <person name="Grumaz C."/>
            <person name="Vainshtein Y."/>
            <person name="Kirstahler P."/>
            <person name="Sohn K."/>
        </authorList>
    </citation>
    <scope>NUCLEOTIDE SEQUENCE [LARGE SCALE GENOMIC DNA]</scope>
    <source>
        <strain evidence="2 3">DSM 40063</strain>
    </source>
</reference>
<comment type="caution">
    <text evidence="2">The sequence shown here is derived from an EMBL/GenBank/DDBJ whole genome shotgun (WGS) entry which is preliminary data.</text>
</comment>
<dbReference type="AlphaFoldDB" id="A0A1Y2P4Y2"/>
<organism evidence="2 3">
    <name type="scientific">Streptomyces fradiae ATCC 10745 = DSM 40063</name>
    <dbReference type="NCBI Taxonomy" id="1319510"/>
    <lineage>
        <taxon>Bacteria</taxon>
        <taxon>Bacillati</taxon>
        <taxon>Actinomycetota</taxon>
        <taxon>Actinomycetes</taxon>
        <taxon>Kitasatosporales</taxon>
        <taxon>Streptomycetaceae</taxon>
        <taxon>Streptomyces</taxon>
    </lineage>
</organism>
<dbReference type="RefSeq" id="WP_031134499.1">
    <property type="nucleotide sequence ID" value="NZ_ASYR01000050.1"/>
</dbReference>
<dbReference type="EMBL" id="MIFZ01000006">
    <property type="protein sequence ID" value="OSY54279.1"/>
    <property type="molecule type" value="Genomic_DNA"/>
</dbReference>
<proteinExistence type="predicted"/>
<evidence type="ECO:0000313" key="4">
    <source>
        <dbReference type="Proteomes" id="UP000731519"/>
    </source>
</evidence>
<dbReference type="Proteomes" id="UP000731519">
    <property type="component" value="Unassembled WGS sequence"/>
</dbReference>